<feature type="transmembrane region" description="Helical" evidence="4">
    <location>
        <begin position="646"/>
        <end position="670"/>
    </location>
</feature>
<dbReference type="Gene3D" id="2.70.70.10">
    <property type="entry name" value="Glucose Permease (Domain IIA)"/>
    <property type="match status" value="1"/>
</dbReference>
<evidence type="ECO:0000256" key="2">
    <source>
        <dbReference type="ARBA" id="ARBA00022529"/>
    </source>
</evidence>
<feature type="transmembrane region" description="Helical" evidence="4">
    <location>
        <begin position="676"/>
        <end position="697"/>
    </location>
</feature>
<evidence type="ECO:0000256" key="1">
    <source>
        <dbReference type="ARBA" id="ARBA00022465"/>
    </source>
</evidence>
<dbReference type="GO" id="GO:0031640">
    <property type="term" value="P:killing of cells of another organism"/>
    <property type="evidence" value="ECO:0007669"/>
    <property type="project" value="UniProtKB-KW"/>
</dbReference>
<proteinExistence type="predicted"/>
<dbReference type="CDD" id="cd12797">
    <property type="entry name" value="M23_peptidase"/>
    <property type="match status" value="1"/>
</dbReference>
<dbReference type="InterPro" id="IPR011055">
    <property type="entry name" value="Dup_hybrid_motif"/>
</dbReference>
<evidence type="ECO:0000259" key="6">
    <source>
        <dbReference type="Pfam" id="PF10145"/>
    </source>
</evidence>
<keyword evidence="4" id="KW-0472">Membrane</keyword>
<dbReference type="GO" id="GO:0098003">
    <property type="term" value="P:viral tail assembly"/>
    <property type="evidence" value="ECO:0007669"/>
    <property type="project" value="UniProtKB-KW"/>
</dbReference>
<feature type="transmembrane region" description="Helical" evidence="4">
    <location>
        <begin position="43"/>
        <end position="66"/>
    </location>
</feature>
<dbReference type="SUPFAM" id="SSF51261">
    <property type="entry name" value="Duplicated hybrid motif"/>
    <property type="match status" value="1"/>
</dbReference>
<dbReference type="GeneID" id="77925107"/>
<reference evidence="8" key="1">
    <citation type="submission" date="2018-06" db="EMBL/GenBank/DDBJ databases">
        <authorList>
            <person name="Zhirakovskaya E."/>
        </authorList>
    </citation>
    <scope>NUCLEOTIDE SEQUENCE [LARGE SCALE GENOMIC DNA]</scope>
</reference>
<organism evidence="7 8">
    <name type="scientific">Arthrobacter phage MargaretKali</name>
    <dbReference type="NCBI Taxonomy" id="2250414"/>
    <lineage>
        <taxon>Viruses</taxon>
        <taxon>Duplodnaviria</taxon>
        <taxon>Heunggongvirae</taxon>
        <taxon>Uroviricota</taxon>
        <taxon>Caudoviricetes</taxon>
        <taxon>Kumottavirus</taxon>
        <taxon>Kumottavirus margaretkali</taxon>
    </lineage>
</organism>
<dbReference type="InterPro" id="IPR010090">
    <property type="entry name" value="Phage_tape_meas"/>
</dbReference>
<evidence type="ECO:0000256" key="3">
    <source>
        <dbReference type="ARBA" id="ARBA00022638"/>
    </source>
</evidence>
<evidence type="ECO:0000259" key="5">
    <source>
        <dbReference type="Pfam" id="PF01551"/>
    </source>
</evidence>
<evidence type="ECO:0000256" key="4">
    <source>
        <dbReference type="SAM" id="Phobius"/>
    </source>
</evidence>
<evidence type="ECO:0000313" key="8">
    <source>
        <dbReference type="Proteomes" id="UP000257231"/>
    </source>
</evidence>
<feature type="transmembrane region" description="Helical" evidence="4">
    <location>
        <begin position="561"/>
        <end position="582"/>
    </location>
</feature>
<feature type="transmembrane region" description="Helical" evidence="4">
    <location>
        <begin position="704"/>
        <end position="724"/>
    </location>
</feature>
<keyword evidence="8" id="KW-1185">Reference proteome</keyword>
<dbReference type="KEGG" id="vg:77925107"/>
<accession>A0A345KN54</accession>
<dbReference type="PANTHER" id="PTHR21666">
    <property type="entry name" value="PEPTIDASE-RELATED"/>
    <property type="match status" value="1"/>
</dbReference>
<feature type="transmembrane region" description="Helical" evidence="4">
    <location>
        <begin position="613"/>
        <end position="634"/>
    </location>
</feature>
<keyword evidence="4" id="KW-1133">Transmembrane helix</keyword>
<keyword evidence="3" id="KW-0081">Bacteriolytic enzyme</keyword>
<keyword evidence="1" id="KW-1245">Viral tail assembly</keyword>
<dbReference type="Pfam" id="PF10145">
    <property type="entry name" value="PhageMin_Tail"/>
    <property type="match status" value="1"/>
</dbReference>
<keyword evidence="2" id="KW-0929">Antimicrobial</keyword>
<dbReference type="Pfam" id="PF01551">
    <property type="entry name" value="Peptidase_M23"/>
    <property type="match status" value="1"/>
</dbReference>
<protein>
    <submittedName>
        <fullName evidence="7">Tape measure protein</fullName>
    </submittedName>
</protein>
<feature type="transmembrane region" description="Helical" evidence="4">
    <location>
        <begin position="518"/>
        <end position="541"/>
    </location>
</feature>
<keyword evidence="4" id="KW-0812">Transmembrane</keyword>
<feature type="domain" description="M23ase beta-sheet core" evidence="5">
    <location>
        <begin position="894"/>
        <end position="985"/>
    </location>
</feature>
<name>A0A345KN54_9CAUD</name>
<dbReference type="GO" id="GO:0004222">
    <property type="term" value="F:metalloendopeptidase activity"/>
    <property type="evidence" value="ECO:0007669"/>
    <property type="project" value="TreeGrafter"/>
</dbReference>
<gene>
    <name evidence="7" type="primary">17</name>
    <name evidence="7" type="ORF">SEA_MARGARETKALI_17</name>
</gene>
<feature type="domain" description="Phage tail tape measure protein" evidence="6">
    <location>
        <begin position="94"/>
        <end position="303"/>
    </location>
</feature>
<sequence>MLAQAQDTVWLPVLPSMKDFGPALVKGAGSEADKAGSAVGKRFGSGIAAGVALAVGAVAAAGGALYKVGTVFSDVSTKIAVGTGAAGKDLQGLNDAAKRVGSSMPRSFEDIAGAVTSVKTSIGGLGDMSEAEFDQATKNALNFSKAFEMDTDRVTQVVGQMLKTGLVGNANEAFDLLTAAAQKVPAAVREDVIDAVDEYGPFFTQLGIKGSDAMGMLVAASEKGMYGIDKTGDALKEFTIRATDMSKATSGAYEALGLNTEQMTKDLLAGGETGAAAFQKIVGALNNMKDPVAQSQAALALFGTPLEDLGTEDIPKFIASLSGAQTALGDTEGAASRMGDTLNNSVGAKFEIFKNQIMVWLEPLASGMLSGLTWLFGEIAGGVTAFGTAFSEAGTEVTSSGLAGFLELVGLGLGGIWDILSRGDFTGKLTTAFGWEEDHPMVSFLFTVRDVLTEAIGGVKAFGSAWAANDGDITSSGFPGFMEALAFQLHQAFDYVTGTVIPALASFAQFLWDNRGAIVALATGVAAYMAVMQTMSFISTVRGWITAAAAAQWGLNAAMSANPIGLIVAGIAALVAGLVWFFTQTELGQQIVTNVWGAIQSFIGGTVEWFQTYVLPTVEAIFAGVGAVFSWLYSNIIQPVFAQISWAAQAAWSILDYIFQIIGAVITKVVGPAFSWLWSSIIQPVFGFIGALISFWWNTTVKPIFDALVWVLNNVLGPAFNWLWQTIIKPAFDGIGAAISWVWENIVKPVFTALSDFITKTIPKAFEDGVSFIKTAWDKLQEIAKAPVRFVVDTVINDGLINGLNGIGGMLGLDPLPRVALPPGFATGGYTGEGGKYQPAGIVHAGEFVFTKEQTRRAGVRNLYAMANALAGYATGGLVRPINGATISQPFHGGHNGIDFAAPTGTPIFAAGPGRVSSAGWSSYGGGNEIHIDHPNGLQTWYAHLSSFAVKLGQMVSGGSKIGEVGSTGNSTGPHLHYMVLNGGWPNYVNPAAYLDGGGEAGSGWNPIAAIVDGLIDQFKKAFPQAGMFADLAIGAGKKLLDGAVAFVTGNGGKDDGIGTTGLPYLHDQGGILPPGLSSVMNRTRKPEYILNPQQWSDIHQLALGGGSQLPPVNIEHLHVRDEDEVVRKLETHQRDLLAVYAH</sequence>
<keyword evidence="1" id="KW-1188">Viral release from host cell</keyword>
<dbReference type="GO" id="GO:0042742">
    <property type="term" value="P:defense response to bacterium"/>
    <property type="evidence" value="ECO:0007669"/>
    <property type="project" value="UniProtKB-KW"/>
</dbReference>
<dbReference type="RefSeq" id="YP_010649499.1">
    <property type="nucleotide sequence ID" value="NC_070769.1"/>
</dbReference>
<dbReference type="InterPro" id="IPR050570">
    <property type="entry name" value="Cell_wall_metabolism_enzyme"/>
</dbReference>
<dbReference type="PANTHER" id="PTHR21666:SF270">
    <property type="entry name" value="MUREIN HYDROLASE ACTIVATOR ENVC"/>
    <property type="match status" value="1"/>
</dbReference>
<dbReference type="InterPro" id="IPR016047">
    <property type="entry name" value="M23ase_b-sheet_dom"/>
</dbReference>
<evidence type="ECO:0000313" key="7">
    <source>
        <dbReference type="EMBL" id="AXH44456.1"/>
    </source>
</evidence>
<dbReference type="Proteomes" id="UP000257231">
    <property type="component" value="Segment"/>
</dbReference>
<dbReference type="EMBL" id="MH450123">
    <property type="protein sequence ID" value="AXH44456.1"/>
    <property type="molecule type" value="Genomic_DNA"/>
</dbReference>